<evidence type="ECO:0000256" key="13">
    <source>
        <dbReference type="SAM" id="Phobius"/>
    </source>
</evidence>
<name>A0A084J965_9CLOT</name>
<keyword evidence="12 13" id="KW-0472">Membrane</keyword>
<dbReference type="SUPFAM" id="SSF47384">
    <property type="entry name" value="Homodimeric domain of signal transducing histidine kinase"/>
    <property type="match status" value="1"/>
</dbReference>
<evidence type="ECO:0000256" key="12">
    <source>
        <dbReference type="ARBA" id="ARBA00023136"/>
    </source>
</evidence>
<dbReference type="GO" id="GO:0007234">
    <property type="term" value="P:osmosensory signaling via phosphorelay pathway"/>
    <property type="evidence" value="ECO:0007669"/>
    <property type="project" value="TreeGrafter"/>
</dbReference>
<dbReference type="GO" id="GO:0000155">
    <property type="term" value="F:phosphorelay sensor kinase activity"/>
    <property type="evidence" value="ECO:0007669"/>
    <property type="project" value="InterPro"/>
</dbReference>
<dbReference type="RefSeq" id="WP_035134490.1">
    <property type="nucleotide sequence ID" value="NZ_JPMD01000035.1"/>
</dbReference>
<gene>
    <name evidence="16" type="ORF">IO99_14645</name>
</gene>
<dbReference type="CDD" id="cd06225">
    <property type="entry name" value="HAMP"/>
    <property type="match status" value="1"/>
</dbReference>
<evidence type="ECO:0000256" key="10">
    <source>
        <dbReference type="ARBA" id="ARBA00022989"/>
    </source>
</evidence>
<dbReference type="Gene3D" id="3.30.565.10">
    <property type="entry name" value="Histidine kinase-like ATPase, C-terminal domain"/>
    <property type="match status" value="1"/>
</dbReference>
<dbReference type="Pfam" id="PF00512">
    <property type="entry name" value="HisKA"/>
    <property type="match status" value="1"/>
</dbReference>
<reference evidence="16 17" key="1">
    <citation type="submission" date="2014-07" db="EMBL/GenBank/DDBJ databases">
        <title>Draft genome of Clostridium sulfidigenes 113A isolated from sediments associated with methane hydrate from Krishna Godavari basin.</title>
        <authorList>
            <person name="Honkalas V.S."/>
            <person name="Dabir A.P."/>
            <person name="Arora P."/>
            <person name="Dhakephalkar P.K."/>
        </authorList>
    </citation>
    <scope>NUCLEOTIDE SEQUENCE [LARGE SCALE GENOMIC DNA]</scope>
    <source>
        <strain evidence="16 17">113A</strain>
    </source>
</reference>
<dbReference type="PRINTS" id="PR00344">
    <property type="entry name" value="BCTRLSENSOR"/>
</dbReference>
<dbReference type="GO" id="GO:0016020">
    <property type="term" value="C:membrane"/>
    <property type="evidence" value="ECO:0007669"/>
    <property type="project" value="UniProtKB-SubCell"/>
</dbReference>
<feature type="domain" description="Histidine kinase" evidence="14">
    <location>
        <begin position="393"/>
        <end position="609"/>
    </location>
</feature>
<comment type="caution">
    <text evidence="16">The sequence shown here is derived from an EMBL/GenBank/DDBJ whole genome shotgun (WGS) entry which is preliminary data.</text>
</comment>
<keyword evidence="4" id="KW-0597">Phosphoprotein</keyword>
<dbReference type="Gene3D" id="1.10.287.130">
    <property type="match status" value="1"/>
</dbReference>
<feature type="transmembrane region" description="Helical" evidence="13">
    <location>
        <begin position="180"/>
        <end position="199"/>
    </location>
</feature>
<dbReference type="SMART" id="SM00304">
    <property type="entry name" value="HAMP"/>
    <property type="match status" value="1"/>
</dbReference>
<keyword evidence="9" id="KW-0067">ATP-binding</keyword>
<evidence type="ECO:0000256" key="9">
    <source>
        <dbReference type="ARBA" id="ARBA00022840"/>
    </source>
</evidence>
<comment type="catalytic activity">
    <reaction evidence="1">
        <text>ATP + protein L-histidine = ADP + protein N-phospho-L-histidine.</text>
        <dbReference type="EC" id="2.7.13.3"/>
    </reaction>
</comment>
<feature type="domain" description="HAMP" evidence="15">
    <location>
        <begin position="205"/>
        <end position="257"/>
    </location>
</feature>
<dbReference type="Gene3D" id="6.10.340.10">
    <property type="match status" value="1"/>
</dbReference>
<dbReference type="InterPro" id="IPR036097">
    <property type="entry name" value="HisK_dim/P_sf"/>
</dbReference>
<dbReference type="Gene3D" id="3.30.450.20">
    <property type="entry name" value="PAS domain"/>
    <property type="match status" value="1"/>
</dbReference>
<dbReference type="CDD" id="cd00130">
    <property type="entry name" value="PAS"/>
    <property type="match status" value="1"/>
</dbReference>
<sequence>MVKTLNGKLSLIYIVIILAMSLLGLVSVRNLITISNDIDGLLTNNYKSIQSVENMKDALYNQQQSLFLYISGDKKEGLAEYSKNNSLFLDNFYFEKNNITEDGEMEYVNSLDTYYLQYSQNFFTLSEIIKNNGKVSGYNFFFDEIKVNYDTIVKTLDNISSLNETMMINSKARVENKTKIIINTTILFTLASILISFFLSRHLLKKILYPLNNIIDAIKDIKTNSAYKELEITTKDELGELANQFNLMAKRIESFEKSTLGQILKERNNSNSILRSIDSPMVVIDKDYKVTMVNENFIDAFDISDEKPEGRYLTHLVNDRSFFSVIYDITLNNCQWDFLNIITLKNKNGDILYYNISIKEIKEEDLQVGYVILLKDVTHLKEIEQTSKDFFATISHEFKTPLTSIMIGTGLLESSKLGDLSYEQRKILTTIKEDGERLNLLVSNMLLLSKLESSTEIYNKEYNSIEDLIKASVSSNKGIANYSGIILEYNVDINVKPLSCDGEKLVWVLNNLIINAIRHCKDGDLISIRGFLKDNKLNITVTDTGVGILKDNTTKIFDKYTQLTNKDIKNNSGLGLWICKDIIAAHNGEITCESDLGEGATFTIIIPYN</sequence>
<evidence type="ECO:0000259" key="15">
    <source>
        <dbReference type="PROSITE" id="PS50885"/>
    </source>
</evidence>
<dbReference type="SMART" id="SM00387">
    <property type="entry name" value="HATPase_c"/>
    <property type="match status" value="1"/>
</dbReference>
<dbReference type="PROSITE" id="PS50109">
    <property type="entry name" value="HIS_KIN"/>
    <property type="match status" value="1"/>
</dbReference>
<dbReference type="GO" id="GO:0000156">
    <property type="term" value="F:phosphorelay response regulator activity"/>
    <property type="evidence" value="ECO:0007669"/>
    <property type="project" value="TreeGrafter"/>
</dbReference>
<keyword evidence="8" id="KW-0418">Kinase</keyword>
<keyword evidence="17" id="KW-1185">Reference proteome</keyword>
<evidence type="ECO:0000256" key="7">
    <source>
        <dbReference type="ARBA" id="ARBA00022741"/>
    </source>
</evidence>
<keyword evidence="6 13" id="KW-0812">Transmembrane</keyword>
<dbReference type="PROSITE" id="PS50885">
    <property type="entry name" value="HAMP"/>
    <property type="match status" value="1"/>
</dbReference>
<dbReference type="eggNOG" id="COG5002">
    <property type="taxonomic scope" value="Bacteria"/>
</dbReference>
<evidence type="ECO:0000256" key="11">
    <source>
        <dbReference type="ARBA" id="ARBA00023012"/>
    </source>
</evidence>
<dbReference type="NCBIfam" id="TIGR00229">
    <property type="entry name" value="sensory_box"/>
    <property type="match status" value="1"/>
</dbReference>
<dbReference type="CDD" id="cd00082">
    <property type="entry name" value="HisKA"/>
    <property type="match status" value="1"/>
</dbReference>
<dbReference type="InterPro" id="IPR035965">
    <property type="entry name" value="PAS-like_dom_sf"/>
</dbReference>
<evidence type="ECO:0000256" key="2">
    <source>
        <dbReference type="ARBA" id="ARBA00004141"/>
    </source>
</evidence>
<dbReference type="InterPro" id="IPR050351">
    <property type="entry name" value="BphY/WalK/GraS-like"/>
</dbReference>
<dbReference type="CDD" id="cd00075">
    <property type="entry name" value="HATPase"/>
    <property type="match status" value="1"/>
</dbReference>
<evidence type="ECO:0000256" key="4">
    <source>
        <dbReference type="ARBA" id="ARBA00022553"/>
    </source>
</evidence>
<evidence type="ECO:0000256" key="8">
    <source>
        <dbReference type="ARBA" id="ARBA00022777"/>
    </source>
</evidence>
<keyword evidence="5" id="KW-0808">Transferase</keyword>
<dbReference type="InterPro" id="IPR003660">
    <property type="entry name" value="HAMP_dom"/>
</dbReference>
<evidence type="ECO:0000313" key="17">
    <source>
        <dbReference type="Proteomes" id="UP000028542"/>
    </source>
</evidence>
<dbReference type="SUPFAM" id="SSF158472">
    <property type="entry name" value="HAMP domain-like"/>
    <property type="match status" value="1"/>
</dbReference>
<dbReference type="InterPro" id="IPR005467">
    <property type="entry name" value="His_kinase_dom"/>
</dbReference>
<dbReference type="Proteomes" id="UP000028542">
    <property type="component" value="Unassembled WGS sequence"/>
</dbReference>
<dbReference type="STRING" id="318464.IO99_14645"/>
<dbReference type="Pfam" id="PF00672">
    <property type="entry name" value="HAMP"/>
    <property type="match status" value="1"/>
</dbReference>
<dbReference type="InterPro" id="IPR036890">
    <property type="entry name" value="HATPase_C_sf"/>
</dbReference>
<dbReference type="InterPro" id="IPR003661">
    <property type="entry name" value="HisK_dim/P_dom"/>
</dbReference>
<dbReference type="InterPro" id="IPR003594">
    <property type="entry name" value="HATPase_dom"/>
</dbReference>
<evidence type="ECO:0000256" key="3">
    <source>
        <dbReference type="ARBA" id="ARBA00012438"/>
    </source>
</evidence>
<comment type="subcellular location">
    <subcellularLocation>
        <location evidence="2">Membrane</location>
        <topology evidence="2">Multi-pass membrane protein</topology>
    </subcellularLocation>
</comment>
<dbReference type="EC" id="2.7.13.3" evidence="3"/>
<dbReference type="SMART" id="SM00388">
    <property type="entry name" value="HisKA"/>
    <property type="match status" value="1"/>
</dbReference>
<evidence type="ECO:0000313" key="16">
    <source>
        <dbReference type="EMBL" id="KEZ85499.1"/>
    </source>
</evidence>
<organism evidence="16 17">
    <name type="scientific">Clostridium sulfidigenes</name>
    <dbReference type="NCBI Taxonomy" id="318464"/>
    <lineage>
        <taxon>Bacteria</taxon>
        <taxon>Bacillati</taxon>
        <taxon>Bacillota</taxon>
        <taxon>Clostridia</taxon>
        <taxon>Eubacteriales</taxon>
        <taxon>Clostridiaceae</taxon>
        <taxon>Clostridium</taxon>
    </lineage>
</organism>
<feature type="transmembrane region" description="Helical" evidence="13">
    <location>
        <begin position="12"/>
        <end position="32"/>
    </location>
</feature>
<protein>
    <recommendedName>
        <fullName evidence="3">histidine kinase</fullName>
        <ecNumber evidence="3">2.7.13.3</ecNumber>
    </recommendedName>
</protein>
<dbReference type="Pfam" id="PF02518">
    <property type="entry name" value="HATPase_c"/>
    <property type="match status" value="1"/>
</dbReference>
<dbReference type="InterPro" id="IPR000014">
    <property type="entry name" value="PAS"/>
</dbReference>
<dbReference type="GO" id="GO:0005524">
    <property type="term" value="F:ATP binding"/>
    <property type="evidence" value="ECO:0007669"/>
    <property type="project" value="UniProtKB-KW"/>
</dbReference>
<dbReference type="SUPFAM" id="SSF55785">
    <property type="entry name" value="PYP-like sensor domain (PAS domain)"/>
    <property type="match status" value="1"/>
</dbReference>
<proteinExistence type="predicted"/>
<keyword evidence="11" id="KW-0902">Two-component regulatory system</keyword>
<dbReference type="AlphaFoldDB" id="A0A084J965"/>
<dbReference type="SUPFAM" id="SSF55874">
    <property type="entry name" value="ATPase domain of HSP90 chaperone/DNA topoisomerase II/histidine kinase"/>
    <property type="match status" value="1"/>
</dbReference>
<keyword evidence="7" id="KW-0547">Nucleotide-binding</keyword>
<dbReference type="EMBL" id="JPMD01000035">
    <property type="protein sequence ID" value="KEZ85499.1"/>
    <property type="molecule type" value="Genomic_DNA"/>
</dbReference>
<evidence type="ECO:0000256" key="6">
    <source>
        <dbReference type="ARBA" id="ARBA00022692"/>
    </source>
</evidence>
<dbReference type="PANTHER" id="PTHR42878">
    <property type="entry name" value="TWO-COMPONENT HISTIDINE KINASE"/>
    <property type="match status" value="1"/>
</dbReference>
<keyword evidence="10 13" id="KW-1133">Transmembrane helix</keyword>
<accession>A0A084J965</accession>
<dbReference type="InterPro" id="IPR004358">
    <property type="entry name" value="Sig_transdc_His_kin-like_C"/>
</dbReference>
<evidence type="ECO:0000259" key="14">
    <source>
        <dbReference type="PROSITE" id="PS50109"/>
    </source>
</evidence>
<dbReference type="PANTHER" id="PTHR42878:SF7">
    <property type="entry name" value="SENSOR HISTIDINE KINASE GLRK"/>
    <property type="match status" value="1"/>
</dbReference>
<evidence type="ECO:0000256" key="1">
    <source>
        <dbReference type="ARBA" id="ARBA00000085"/>
    </source>
</evidence>
<evidence type="ECO:0000256" key="5">
    <source>
        <dbReference type="ARBA" id="ARBA00022679"/>
    </source>
</evidence>
<dbReference type="GO" id="GO:0030295">
    <property type="term" value="F:protein kinase activator activity"/>
    <property type="evidence" value="ECO:0007669"/>
    <property type="project" value="TreeGrafter"/>
</dbReference>